<reference evidence="1" key="2">
    <citation type="submission" date="2020-09" db="EMBL/GenBank/DDBJ databases">
        <authorList>
            <person name="Sun Q."/>
            <person name="Zhou Y."/>
        </authorList>
    </citation>
    <scope>NUCLEOTIDE SEQUENCE</scope>
    <source>
        <strain evidence="1">CGMCC 1.15454</strain>
    </source>
</reference>
<protein>
    <submittedName>
        <fullName evidence="1">Uncharacterized protein</fullName>
    </submittedName>
</protein>
<name>A0A9W5X6T2_9BACI</name>
<evidence type="ECO:0000313" key="1">
    <source>
        <dbReference type="EMBL" id="GGB49997.1"/>
    </source>
</evidence>
<dbReference type="Proteomes" id="UP000621492">
    <property type="component" value="Unassembled WGS sequence"/>
</dbReference>
<sequence length="93" mass="10241">MGEEIKVVPFSIKSALAELQAAGESLETAFAKEINGENVLEMVDKINEMQQTYEAILTSYKTLLKNNADETGVAIDSFVENEKVIADAIQFIK</sequence>
<gene>
    <name evidence="1" type="ORF">GCM10011409_29510</name>
</gene>
<reference evidence="1" key="1">
    <citation type="journal article" date="2014" name="Int. J. Syst. Evol. Microbiol.">
        <title>Complete genome sequence of Corynebacterium casei LMG S-19264T (=DSM 44701T), isolated from a smear-ripened cheese.</title>
        <authorList>
            <consortium name="US DOE Joint Genome Institute (JGI-PGF)"/>
            <person name="Walter F."/>
            <person name="Albersmeier A."/>
            <person name="Kalinowski J."/>
            <person name="Ruckert C."/>
        </authorList>
    </citation>
    <scope>NUCLEOTIDE SEQUENCE</scope>
    <source>
        <strain evidence="1">CGMCC 1.15454</strain>
    </source>
</reference>
<dbReference type="RefSeq" id="WP_088053281.1">
    <property type="nucleotide sequence ID" value="NZ_BMJD01000026.1"/>
</dbReference>
<dbReference type="Pfam" id="PF17279">
    <property type="entry name" value="DUF5344"/>
    <property type="match status" value="1"/>
</dbReference>
<comment type="caution">
    <text evidence="1">The sequence shown here is derived from an EMBL/GenBank/DDBJ whole genome shotgun (WGS) entry which is preliminary data.</text>
</comment>
<accession>A0A9W5X6T2</accession>
<proteinExistence type="predicted"/>
<organism evidence="1 2">
    <name type="scientific">Lentibacillus populi</name>
    <dbReference type="NCBI Taxonomy" id="1827502"/>
    <lineage>
        <taxon>Bacteria</taxon>
        <taxon>Bacillati</taxon>
        <taxon>Bacillota</taxon>
        <taxon>Bacilli</taxon>
        <taxon>Bacillales</taxon>
        <taxon>Bacillaceae</taxon>
        <taxon>Lentibacillus</taxon>
    </lineage>
</organism>
<keyword evidence="2" id="KW-1185">Reference proteome</keyword>
<dbReference type="InterPro" id="IPR046318">
    <property type="entry name" value="DUF5344"/>
</dbReference>
<dbReference type="EMBL" id="BMJD01000026">
    <property type="protein sequence ID" value="GGB49997.1"/>
    <property type="molecule type" value="Genomic_DNA"/>
</dbReference>
<dbReference type="AlphaFoldDB" id="A0A9W5X6T2"/>
<evidence type="ECO:0000313" key="2">
    <source>
        <dbReference type="Proteomes" id="UP000621492"/>
    </source>
</evidence>